<dbReference type="Gene3D" id="3.40.1440.10">
    <property type="entry name" value="GIY-YIG endonuclease"/>
    <property type="match status" value="1"/>
</dbReference>
<dbReference type="Gene3D" id="1.10.10.60">
    <property type="entry name" value="Homeodomain-like"/>
    <property type="match status" value="1"/>
</dbReference>
<evidence type="ECO:0000313" key="2">
    <source>
        <dbReference type="EMBL" id="QUN34436.1"/>
    </source>
</evidence>
<dbReference type="GeneID" id="66347118"/>
<feature type="domain" description="Transposase IS30-like HTH" evidence="1">
    <location>
        <begin position="110"/>
        <end position="146"/>
    </location>
</feature>
<dbReference type="RefSeq" id="WP_077868616.1">
    <property type="nucleotide sequence ID" value="NZ_BKAK01000058.1"/>
</dbReference>
<organism evidence="2 3">
    <name type="scientific">Clostridium beijerinckii</name>
    <name type="common">Clostridium MP</name>
    <dbReference type="NCBI Taxonomy" id="1520"/>
    <lineage>
        <taxon>Bacteria</taxon>
        <taxon>Bacillati</taxon>
        <taxon>Bacillota</taxon>
        <taxon>Clostridia</taxon>
        <taxon>Eubacteriales</taxon>
        <taxon>Clostridiaceae</taxon>
        <taxon>Clostridium</taxon>
    </lineage>
</organism>
<gene>
    <name evidence="2" type="ORF">KEC93_21305</name>
</gene>
<dbReference type="SUPFAM" id="SSF46689">
    <property type="entry name" value="Homeodomain-like"/>
    <property type="match status" value="1"/>
</dbReference>
<dbReference type="Proteomes" id="UP000679373">
    <property type="component" value="Chromosome"/>
</dbReference>
<dbReference type="AlphaFoldDB" id="A0AB74VD92"/>
<accession>A0AB74VD92</accession>
<dbReference type="InterPro" id="IPR009057">
    <property type="entry name" value="Homeodomain-like_sf"/>
</dbReference>
<dbReference type="InterPro" id="IPR025246">
    <property type="entry name" value="IS30-like_HTH"/>
</dbReference>
<keyword evidence="3" id="KW-1185">Reference proteome</keyword>
<dbReference type="CDD" id="cd00569">
    <property type="entry name" value="HTH_Hin_like"/>
    <property type="match status" value="1"/>
</dbReference>
<sequence>MVNKNIDKNKQLVYAVWVNDGDISYVYLGSGKHERLSGNGSKLRRNVHDNKTLQEAYNIVNKFHVETLEFNIEDDEKARDIEEMYIEHFKRIDNVIVCNKYPTYASEYKRKLDEDDVKFIRELIAKGKTNKEIAERFNVDPSTISRIKTKKRWGGVC</sequence>
<dbReference type="EMBL" id="CP073653">
    <property type="protein sequence ID" value="QUN34436.1"/>
    <property type="molecule type" value="Genomic_DNA"/>
</dbReference>
<evidence type="ECO:0000259" key="1">
    <source>
        <dbReference type="Pfam" id="PF13936"/>
    </source>
</evidence>
<dbReference type="InterPro" id="IPR035901">
    <property type="entry name" value="GIY-YIG_endonuc_sf"/>
</dbReference>
<dbReference type="Pfam" id="PF13936">
    <property type="entry name" value="HTH_38"/>
    <property type="match status" value="1"/>
</dbReference>
<proteinExistence type="predicted"/>
<name>A0AB74VD92_CLOBE</name>
<evidence type="ECO:0000313" key="3">
    <source>
        <dbReference type="Proteomes" id="UP000679373"/>
    </source>
</evidence>
<protein>
    <submittedName>
        <fullName evidence="2">Helix-turn-helix domain-containing protein</fullName>
    </submittedName>
</protein>
<reference evidence="2" key="1">
    <citation type="submission" date="2021-04" db="EMBL/GenBank/DDBJ databases">
        <title>Complete genome sequence of the type strain Clostridium beijerinckii NRRL B-598.</title>
        <authorList>
            <person name="Sedlar K."/>
            <person name="Branska B."/>
            <person name="Bezdicek M."/>
            <person name="Nykrynova M."/>
            <person name="Lengerova M."/>
            <person name="Skutkova H."/>
            <person name="Patakova P."/>
        </authorList>
    </citation>
    <scope>NUCLEOTIDE SEQUENCE</scope>
    <source>
        <strain evidence="2">DSM 791</strain>
    </source>
</reference>